<accession>A0A167HBX8</accession>
<dbReference type="EMBL" id="AZHC01000005">
    <property type="protein sequence ID" value="OAA47734.1"/>
    <property type="molecule type" value="Genomic_DNA"/>
</dbReference>
<sequence>MDKNLELNEANDDSRNDLKWRDFEVKDPNLDGWRDLEVGENAARPTRRWELAKRRRSGEVDEAREASPSWEVWTVKSDSSPSRPEPTSILYRDCSPSIQSLSSPSRLHLLPAHKADPGGTVQPGTCLQTQEIGPHHHNPSKFPLFQQATGTPKASGGSIEAFPAPETVRLVESSREETTEVEGLGSF</sequence>
<dbReference type="Proteomes" id="UP000243498">
    <property type="component" value="Unassembled WGS sequence"/>
</dbReference>
<keyword evidence="3" id="KW-1185">Reference proteome</keyword>
<feature type="compositionally biased region" description="Basic and acidic residues" evidence="1">
    <location>
        <begin position="52"/>
        <end position="65"/>
    </location>
</feature>
<evidence type="ECO:0000313" key="3">
    <source>
        <dbReference type="Proteomes" id="UP000243498"/>
    </source>
</evidence>
<dbReference type="AlphaFoldDB" id="A0A167HBX8"/>
<feature type="region of interest" description="Disordered" evidence="1">
    <location>
        <begin position="52"/>
        <end position="87"/>
    </location>
</feature>
<evidence type="ECO:0000256" key="1">
    <source>
        <dbReference type="SAM" id="MobiDB-lite"/>
    </source>
</evidence>
<evidence type="ECO:0000313" key="2">
    <source>
        <dbReference type="EMBL" id="OAA47734.1"/>
    </source>
</evidence>
<protein>
    <submittedName>
        <fullName evidence="2">Uncharacterized protein</fullName>
    </submittedName>
</protein>
<organism evidence="2 3">
    <name type="scientific">Metarhizium rileyi (strain RCEF 4871)</name>
    <name type="common">Nomuraea rileyi</name>
    <dbReference type="NCBI Taxonomy" id="1649241"/>
    <lineage>
        <taxon>Eukaryota</taxon>
        <taxon>Fungi</taxon>
        <taxon>Dikarya</taxon>
        <taxon>Ascomycota</taxon>
        <taxon>Pezizomycotina</taxon>
        <taxon>Sordariomycetes</taxon>
        <taxon>Hypocreomycetidae</taxon>
        <taxon>Hypocreales</taxon>
        <taxon>Clavicipitaceae</taxon>
        <taxon>Metarhizium</taxon>
    </lineage>
</organism>
<comment type="caution">
    <text evidence="2">The sequence shown here is derived from an EMBL/GenBank/DDBJ whole genome shotgun (WGS) entry which is preliminary data.</text>
</comment>
<name>A0A167HBX8_METRR</name>
<feature type="region of interest" description="Disordered" evidence="1">
    <location>
        <begin position="140"/>
        <end position="163"/>
    </location>
</feature>
<reference evidence="2 3" key="1">
    <citation type="journal article" date="2016" name="Genome Biol. Evol.">
        <title>Divergent and convergent evolution of fungal pathogenicity.</title>
        <authorList>
            <person name="Shang Y."/>
            <person name="Xiao G."/>
            <person name="Zheng P."/>
            <person name="Cen K."/>
            <person name="Zhan S."/>
            <person name="Wang C."/>
        </authorList>
    </citation>
    <scope>NUCLEOTIDE SEQUENCE [LARGE SCALE GENOMIC DNA]</scope>
    <source>
        <strain evidence="2 3">RCEF 4871</strain>
    </source>
</reference>
<proteinExistence type="predicted"/>
<dbReference type="OrthoDB" id="10650354at2759"/>
<gene>
    <name evidence="2" type="ORF">NOR_02224</name>
</gene>